<feature type="signal peptide" evidence="1">
    <location>
        <begin position="1"/>
        <end position="24"/>
    </location>
</feature>
<dbReference type="Proteomes" id="UP000248614">
    <property type="component" value="Unassembled WGS sequence"/>
</dbReference>
<evidence type="ECO:0000313" key="3">
    <source>
        <dbReference type="EMBL" id="PZO79761.1"/>
    </source>
</evidence>
<dbReference type="Gene3D" id="3.40.50.1110">
    <property type="entry name" value="SGNH hydrolase"/>
    <property type="match status" value="1"/>
</dbReference>
<reference evidence="3 4" key="1">
    <citation type="submission" date="2017-08" db="EMBL/GenBank/DDBJ databases">
        <title>Infants hospitalized years apart are colonized by the same room-sourced microbial strains.</title>
        <authorList>
            <person name="Brooks B."/>
            <person name="Olm M.R."/>
            <person name="Firek B.A."/>
            <person name="Baker R."/>
            <person name="Thomas B.C."/>
            <person name="Morowitz M.J."/>
            <person name="Banfield J.F."/>
        </authorList>
    </citation>
    <scope>NUCLEOTIDE SEQUENCE [LARGE SCALE GENOMIC DNA]</scope>
    <source>
        <strain evidence="3">S2_018_000_R3_110</strain>
    </source>
</reference>
<dbReference type="InterPro" id="IPR051532">
    <property type="entry name" value="Ester_Hydrolysis_Enzymes"/>
</dbReference>
<keyword evidence="1" id="KW-0732">Signal</keyword>
<organism evidence="3 4">
    <name type="scientific">Sphingomonas hengshuiensis</name>
    <dbReference type="NCBI Taxonomy" id="1609977"/>
    <lineage>
        <taxon>Bacteria</taxon>
        <taxon>Pseudomonadati</taxon>
        <taxon>Pseudomonadota</taxon>
        <taxon>Alphaproteobacteria</taxon>
        <taxon>Sphingomonadales</taxon>
        <taxon>Sphingomonadaceae</taxon>
        <taxon>Sphingomonas</taxon>
    </lineage>
</organism>
<evidence type="ECO:0000259" key="2">
    <source>
        <dbReference type="Pfam" id="PF13472"/>
    </source>
</evidence>
<comment type="caution">
    <text evidence="3">The sequence shown here is derived from an EMBL/GenBank/DDBJ whole genome shotgun (WGS) entry which is preliminary data.</text>
</comment>
<dbReference type="InterPro" id="IPR013830">
    <property type="entry name" value="SGNH_hydro"/>
</dbReference>
<evidence type="ECO:0000256" key="1">
    <source>
        <dbReference type="SAM" id="SignalP"/>
    </source>
</evidence>
<dbReference type="PANTHER" id="PTHR30383:SF5">
    <property type="entry name" value="SGNH HYDROLASE-TYPE ESTERASE DOMAIN-CONTAINING PROTEIN"/>
    <property type="match status" value="1"/>
</dbReference>
<feature type="domain" description="SGNH hydrolase-type esterase" evidence="2">
    <location>
        <begin position="56"/>
        <end position="219"/>
    </location>
</feature>
<name>A0A2W5B9Y9_9SPHN</name>
<dbReference type="Pfam" id="PF13472">
    <property type="entry name" value="Lipase_GDSL_2"/>
    <property type="match status" value="1"/>
</dbReference>
<gene>
    <name evidence="3" type="ORF">DI632_03805</name>
</gene>
<protein>
    <recommendedName>
        <fullName evidence="2">SGNH hydrolase-type esterase domain-containing protein</fullName>
    </recommendedName>
</protein>
<dbReference type="InterPro" id="IPR036514">
    <property type="entry name" value="SGNH_hydro_sf"/>
</dbReference>
<dbReference type="PANTHER" id="PTHR30383">
    <property type="entry name" value="THIOESTERASE 1/PROTEASE 1/LYSOPHOSPHOLIPASE L1"/>
    <property type="match status" value="1"/>
</dbReference>
<dbReference type="GO" id="GO:0004622">
    <property type="term" value="F:phosphatidylcholine lysophospholipase activity"/>
    <property type="evidence" value="ECO:0007669"/>
    <property type="project" value="TreeGrafter"/>
</dbReference>
<dbReference type="EMBL" id="QFNF01000006">
    <property type="protein sequence ID" value="PZO79761.1"/>
    <property type="molecule type" value="Genomic_DNA"/>
</dbReference>
<dbReference type="SUPFAM" id="SSF52266">
    <property type="entry name" value="SGNH hydrolase"/>
    <property type="match status" value="1"/>
</dbReference>
<dbReference type="CDD" id="cd04501">
    <property type="entry name" value="SGNH_hydrolase_like_4"/>
    <property type="match status" value="1"/>
</dbReference>
<feature type="chain" id="PRO_5016149380" description="SGNH hydrolase-type esterase domain-containing protein" evidence="1">
    <location>
        <begin position="25"/>
        <end position="236"/>
    </location>
</feature>
<proteinExistence type="predicted"/>
<evidence type="ECO:0000313" key="4">
    <source>
        <dbReference type="Proteomes" id="UP000248614"/>
    </source>
</evidence>
<dbReference type="AlphaFoldDB" id="A0A2W5B9Y9"/>
<sequence length="236" mass="25315">MTVRAYCRFALLLGTLLAAGPVPAQDTGGDWAALATYRQRDVDLIARGPVAHRVVFMGDSITEGWDRDHQSIFADPRHINRGISGQTTAQMLVRFRQDVVALHPETVILLGGTNDIAGNGGEVDDATIRGHVRSMVELAQANGIRVVLLSILPTNHYWWAPQVAPAARIAGHNRWLRDYAAQAGATFVDVHGAMLAGEGAIDPALSGDGVHPNAAGYAVMECVLRPALTRSAGERR</sequence>
<accession>A0A2W5B9Y9</accession>